<dbReference type="SUPFAM" id="SSF51658">
    <property type="entry name" value="Xylose isomerase-like"/>
    <property type="match status" value="1"/>
</dbReference>
<evidence type="ECO:0000313" key="2">
    <source>
        <dbReference type="EMBL" id="CAA9292740.1"/>
    </source>
</evidence>
<organism evidence="2">
    <name type="scientific">uncultured Chloroflexota bacterium</name>
    <dbReference type="NCBI Taxonomy" id="166587"/>
    <lineage>
        <taxon>Bacteria</taxon>
        <taxon>Bacillati</taxon>
        <taxon>Chloroflexota</taxon>
        <taxon>environmental samples</taxon>
    </lineage>
</organism>
<feature type="domain" description="Xylose isomerase-like TIM barrel" evidence="1">
    <location>
        <begin position="36"/>
        <end position="266"/>
    </location>
</feature>
<dbReference type="InterPro" id="IPR036237">
    <property type="entry name" value="Xyl_isomerase-like_sf"/>
</dbReference>
<sequence>MPATPAAQATAAMPALSHQRFGFNAPATQSVEDSIRWAAEHRFHHLDFNADDGINALDTFDEARVAAVRDLYTKHDVQIAIHTRSAVNNAELSPYVSDAVDEYNRANIRLAKQLGCAGVVVHGGYHFTDVQRRREAAVARLQRLAGYAAEQQVPLWLENHNKEPEHAEINYIPDNVEELRWFLDAPGLKDSPWFRWSFNAGHANLVPDKVPGFLDTFGISRIAQVRITDNHGTYEVHLVPGQGNVDFADLFARLDRQGYNGPFSLDFGTLDDKVHIRDQWLGL</sequence>
<dbReference type="Gene3D" id="3.20.20.150">
    <property type="entry name" value="Divalent-metal-dependent TIM barrel enzymes"/>
    <property type="match status" value="1"/>
</dbReference>
<evidence type="ECO:0000259" key="1">
    <source>
        <dbReference type="Pfam" id="PF01261"/>
    </source>
</evidence>
<proteinExistence type="predicted"/>
<gene>
    <name evidence="2" type="ORF">AVDCRST_MAG77-4872</name>
</gene>
<dbReference type="AlphaFoldDB" id="A0A6J4K0U8"/>
<name>A0A6J4K0U8_9CHLR</name>
<dbReference type="PANTHER" id="PTHR12110">
    <property type="entry name" value="HYDROXYPYRUVATE ISOMERASE"/>
    <property type="match status" value="1"/>
</dbReference>
<dbReference type="EMBL" id="CADCTC010000256">
    <property type="protein sequence ID" value="CAA9292740.1"/>
    <property type="molecule type" value="Genomic_DNA"/>
</dbReference>
<dbReference type="InterPro" id="IPR013022">
    <property type="entry name" value="Xyl_isomerase-like_TIM-brl"/>
</dbReference>
<dbReference type="InterPro" id="IPR050312">
    <property type="entry name" value="IolE/XylAMocC-like"/>
</dbReference>
<reference evidence="2" key="1">
    <citation type="submission" date="2020-02" db="EMBL/GenBank/DDBJ databases">
        <authorList>
            <person name="Meier V. D."/>
        </authorList>
    </citation>
    <scope>NUCLEOTIDE SEQUENCE</scope>
    <source>
        <strain evidence="2">AVDCRST_MAG77</strain>
    </source>
</reference>
<dbReference type="Pfam" id="PF01261">
    <property type="entry name" value="AP_endonuc_2"/>
    <property type="match status" value="1"/>
</dbReference>
<protein>
    <recommendedName>
        <fullName evidence="1">Xylose isomerase-like TIM barrel domain-containing protein</fullName>
    </recommendedName>
</protein>
<accession>A0A6J4K0U8</accession>